<evidence type="ECO:0000313" key="3">
    <source>
        <dbReference type="Proteomes" id="UP000020492"/>
    </source>
</evidence>
<keyword evidence="1" id="KW-0732">Signal</keyword>
<dbReference type="OrthoDB" id="66230at2"/>
<dbReference type="PROSITE" id="PS51257">
    <property type="entry name" value="PROKAR_LIPOPROTEIN"/>
    <property type="match status" value="1"/>
</dbReference>
<gene>
    <name evidence="2" type="ORF">DEIPH_ctg001orf0032</name>
</gene>
<protein>
    <recommendedName>
        <fullName evidence="4">Lipoprotein</fullName>
    </recommendedName>
</protein>
<sequence>MNTLPRFALFAGAALALTACGSAPAPQASDQPPVTVVNGKVVTWSGLGTVGVPGLDTASTPVNADGTFALVLPGEAALAGRTLTAADVLTGLGCTGSLGSSAAGTRGFLVSALTAQDTAGTRQVSAVEGSKPGLLSRHVSARAWLYADGATQLRGTVDCARLLNIPQIGTLPVTVTVNTQRGWNVIDLNIEAQANVFGQVSASGTAANSAVGASQTQWRTMAELQAQIGF</sequence>
<evidence type="ECO:0000256" key="1">
    <source>
        <dbReference type="SAM" id="SignalP"/>
    </source>
</evidence>
<feature type="signal peptide" evidence="1">
    <location>
        <begin position="1"/>
        <end position="28"/>
    </location>
</feature>
<accession>A0A016QUL2</accession>
<evidence type="ECO:0000313" key="2">
    <source>
        <dbReference type="EMBL" id="EYB69820.1"/>
    </source>
</evidence>
<proteinExistence type="predicted"/>
<dbReference type="Proteomes" id="UP000020492">
    <property type="component" value="Unassembled WGS sequence"/>
</dbReference>
<dbReference type="EMBL" id="JHAC01000001">
    <property type="protein sequence ID" value="EYB69820.1"/>
    <property type="molecule type" value="Genomic_DNA"/>
</dbReference>
<reference evidence="2 3" key="1">
    <citation type="submission" date="2014-03" db="EMBL/GenBank/DDBJ databases">
        <title>Draft genome sequence of Deinococcus phoenicis 1P10ME.</title>
        <authorList>
            <person name="Stepanov V.G."/>
            <person name="Vaishampayan P."/>
            <person name="Venkateswaran K."/>
            <person name="Fox G.E."/>
        </authorList>
    </citation>
    <scope>NUCLEOTIDE SEQUENCE [LARGE SCALE GENOMIC DNA]</scope>
    <source>
        <strain evidence="2 3">1P10ME</strain>
    </source>
</reference>
<name>A0A016QUL2_9DEIO</name>
<feature type="chain" id="PRO_5001488407" description="Lipoprotein" evidence="1">
    <location>
        <begin position="29"/>
        <end position="230"/>
    </location>
</feature>
<dbReference type="AlphaFoldDB" id="A0A016QUL2"/>
<comment type="caution">
    <text evidence="2">The sequence shown here is derived from an EMBL/GenBank/DDBJ whole genome shotgun (WGS) entry which is preliminary data.</text>
</comment>
<dbReference type="STRING" id="1476583.DEIPH_ctg001orf0032"/>
<dbReference type="PATRIC" id="fig|1476583.3.peg.26"/>
<keyword evidence="3" id="KW-1185">Reference proteome</keyword>
<organism evidence="2 3">
    <name type="scientific">Deinococcus phoenicis</name>
    <dbReference type="NCBI Taxonomy" id="1476583"/>
    <lineage>
        <taxon>Bacteria</taxon>
        <taxon>Thermotogati</taxon>
        <taxon>Deinococcota</taxon>
        <taxon>Deinococci</taxon>
        <taxon>Deinococcales</taxon>
        <taxon>Deinococcaceae</taxon>
        <taxon>Deinococcus</taxon>
    </lineage>
</organism>
<evidence type="ECO:0008006" key="4">
    <source>
        <dbReference type="Google" id="ProtNLM"/>
    </source>
</evidence>
<dbReference type="RefSeq" id="WP_034351921.1">
    <property type="nucleotide sequence ID" value="NZ_JHAC01000001.1"/>
</dbReference>